<dbReference type="InterPro" id="IPR002347">
    <property type="entry name" value="SDR_fam"/>
</dbReference>
<gene>
    <name evidence="4" type="ORF">NKR23_g2532</name>
</gene>
<proteinExistence type="inferred from homology"/>
<protein>
    <submittedName>
        <fullName evidence="4">NAD(P)-binding protein</fullName>
    </submittedName>
</protein>
<dbReference type="Proteomes" id="UP001174694">
    <property type="component" value="Unassembled WGS sequence"/>
</dbReference>
<dbReference type="SUPFAM" id="SSF51735">
    <property type="entry name" value="NAD(P)-binding Rossmann-fold domains"/>
    <property type="match status" value="1"/>
</dbReference>
<evidence type="ECO:0000256" key="1">
    <source>
        <dbReference type="ARBA" id="ARBA00006484"/>
    </source>
</evidence>
<keyword evidence="2" id="KW-0560">Oxidoreductase</keyword>
<name>A0AA38S8L2_9PEZI</name>
<comment type="caution">
    <text evidence="4">The sequence shown here is derived from an EMBL/GenBank/DDBJ whole genome shotgun (WGS) entry which is preliminary data.</text>
</comment>
<dbReference type="GO" id="GO:0016491">
    <property type="term" value="F:oxidoreductase activity"/>
    <property type="evidence" value="ECO:0007669"/>
    <property type="project" value="UniProtKB-KW"/>
</dbReference>
<evidence type="ECO:0000256" key="3">
    <source>
        <dbReference type="RuleBase" id="RU000363"/>
    </source>
</evidence>
<evidence type="ECO:0000256" key="2">
    <source>
        <dbReference type="ARBA" id="ARBA00023002"/>
    </source>
</evidence>
<evidence type="ECO:0000313" key="5">
    <source>
        <dbReference type="Proteomes" id="UP001174694"/>
    </source>
</evidence>
<dbReference type="EMBL" id="JANBVO010000004">
    <property type="protein sequence ID" value="KAJ9155041.1"/>
    <property type="molecule type" value="Genomic_DNA"/>
</dbReference>
<organism evidence="4 5">
    <name type="scientific">Pleurostoma richardsiae</name>
    <dbReference type="NCBI Taxonomy" id="41990"/>
    <lineage>
        <taxon>Eukaryota</taxon>
        <taxon>Fungi</taxon>
        <taxon>Dikarya</taxon>
        <taxon>Ascomycota</taxon>
        <taxon>Pezizomycotina</taxon>
        <taxon>Sordariomycetes</taxon>
        <taxon>Sordariomycetidae</taxon>
        <taxon>Calosphaeriales</taxon>
        <taxon>Pleurostomataceae</taxon>
        <taxon>Pleurostoma</taxon>
    </lineage>
</organism>
<dbReference type="InterPro" id="IPR036291">
    <property type="entry name" value="NAD(P)-bd_dom_sf"/>
</dbReference>
<sequence length="324" mass="34620">MPKFGYETEGLEIVRSFPEQVKGRIFLITGPSPGGIGAETALSLAAGSPAALLLLGRSRTKCQPVIDSIRAKDPSILVKFVEVDLASLASVRAAADAILADPEIPRIDVVINNAGVMWCPLSRTPEGFELQLASCHLGHFVLTNRLMPKVLAAGPVARIVNVSSSGNKMGPVRWDDPNFLREGSYTPLAGYGQAKTANILFTVALNARLARGGGGRGARAYALHPGSIPSGLQKFSTPELVAEAVRMVVPGGKMPSRWKTLQQGCSTTLRAALDPALEGEEGVFLEDCNLFTDPATLDPRALDPVDAERLWKMSEDLVGEKFEY</sequence>
<dbReference type="Gene3D" id="3.40.50.720">
    <property type="entry name" value="NAD(P)-binding Rossmann-like Domain"/>
    <property type="match status" value="1"/>
</dbReference>
<evidence type="ECO:0000313" key="4">
    <source>
        <dbReference type="EMBL" id="KAJ9155041.1"/>
    </source>
</evidence>
<dbReference type="PRINTS" id="PR00080">
    <property type="entry name" value="SDRFAMILY"/>
</dbReference>
<dbReference type="Pfam" id="PF00106">
    <property type="entry name" value="adh_short"/>
    <property type="match status" value="1"/>
</dbReference>
<dbReference type="PRINTS" id="PR00081">
    <property type="entry name" value="GDHRDH"/>
</dbReference>
<dbReference type="PANTHER" id="PTHR24320:SF283">
    <property type="entry name" value="RETINOL DEHYDROGENASE 11"/>
    <property type="match status" value="1"/>
</dbReference>
<comment type="similarity">
    <text evidence="1 3">Belongs to the short-chain dehydrogenases/reductases (SDR) family.</text>
</comment>
<reference evidence="4" key="1">
    <citation type="submission" date="2022-07" db="EMBL/GenBank/DDBJ databases">
        <title>Fungi with potential for degradation of polypropylene.</title>
        <authorList>
            <person name="Gostincar C."/>
        </authorList>
    </citation>
    <scope>NUCLEOTIDE SEQUENCE</scope>
    <source>
        <strain evidence="4">EXF-13308</strain>
    </source>
</reference>
<accession>A0AA38S8L2</accession>
<dbReference type="AlphaFoldDB" id="A0AA38S8L2"/>
<keyword evidence="5" id="KW-1185">Reference proteome</keyword>
<dbReference type="PANTHER" id="PTHR24320">
    <property type="entry name" value="RETINOL DEHYDROGENASE"/>
    <property type="match status" value="1"/>
</dbReference>